<dbReference type="PANTHER" id="PTHR43499">
    <property type="entry name" value="ABC TRANSPORTER I FAMILY MEMBER 1"/>
    <property type="match status" value="1"/>
</dbReference>
<accession>A0ABZ0UQJ3</accession>
<comment type="function">
    <text evidence="7">Part of an ABC transporter complex. Transmembrane domains (TMD) form a pore in the inner membrane and the ATP-binding domain (NBD) is responsible for energy generation.</text>
</comment>
<dbReference type="InterPro" id="IPR027417">
    <property type="entry name" value="P-loop_NTPase"/>
</dbReference>
<dbReference type="PROSITE" id="PS50893">
    <property type="entry name" value="ABC_TRANSPORTER_2"/>
    <property type="match status" value="1"/>
</dbReference>
<gene>
    <name evidence="9" type="ORF">Bandiella_01329</name>
</gene>
<evidence type="ECO:0000256" key="7">
    <source>
        <dbReference type="ARBA" id="ARBA00024725"/>
    </source>
</evidence>
<evidence type="ECO:0000256" key="1">
    <source>
        <dbReference type="ARBA" id="ARBA00022448"/>
    </source>
</evidence>
<name>A0ABZ0UQJ3_9RICK</name>
<proteinExistence type="predicted"/>
<dbReference type="Proteomes" id="UP001327219">
    <property type="component" value="Chromosome"/>
</dbReference>
<keyword evidence="2" id="KW-0547">Nucleotide-binding</keyword>
<dbReference type="PANTHER" id="PTHR43499:SF1">
    <property type="entry name" value="ABC TRANSPORTER I FAMILY MEMBER 1"/>
    <property type="match status" value="1"/>
</dbReference>
<keyword evidence="5" id="KW-1278">Translocase</keyword>
<keyword evidence="4 9" id="KW-0067">ATP-binding</keyword>
<keyword evidence="6" id="KW-0472">Membrane</keyword>
<dbReference type="SUPFAM" id="SSF52540">
    <property type="entry name" value="P-loop containing nucleoside triphosphate hydrolases"/>
    <property type="match status" value="1"/>
</dbReference>
<dbReference type="NCBIfam" id="TIGR01189">
    <property type="entry name" value="ccmA"/>
    <property type="match status" value="1"/>
</dbReference>
<evidence type="ECO:0000256" key="4">
    <source>
        <dbReference type="ARBA" id="ARBA00022840"/>
    </source>
</evidence>
<dbReference type="InterPro" id="IPR005895">
    <property type="entry name" value="ABC_transptr_haem_export_CcmA"/>
</dbReference>
<dbReference type="InterPro" id="IPR003593">
    <property type="entry name" value="AAA+_ATPase"/>
</dbReference>
<organism evidence="9 10">
    <name type="scientific">Candidatus Bandiella euplotis</name>
    <dbReference type="NCBI Taxonomy" id="1664265"/>
    <lineage>
        <taxon>Bacteria</taxon>
        <taxon>Pseudomonadati</taxon>
        <taxon>Pseudomonadota</taxon>
        <taxon>Alphaproteobacteria</taxon>
        <taxon>Rickettsiales</taxon>
        <taxon>Candidatus Midichloriaceae</taxon>
        <taxon>Candidatus Bandiella</taxon>
    </lineage>
</organism>
<evidence type="ECO:0000256" key="3">
    <source>
        <dbReference type="ARBA" id="ARBA00022748"/>
    </source>
</evidence>
<evidence type="ECO:0000256" key="6">
    <source>
        <dbReference type="ARBA" id="ARBA00023136"/>
    </source>
</evidence>
<evidence type="ECO:0000313" key="10">
    <source>
        <dbReference type="Proteomes" id="UP001327219"/>
    </source>
</evidence>
<dbReference type="EMBL" id="CP110820">
    <property type="protein sequence ID" value="WPX97185.1"/>
    <property type="molecule type" value="Genomic_DNA"/>
</dbReference>
<protein>
    <submittedName>
        <fullName evidence="9">Cytochrome c biogenesis ATP-binding export protein CcmA</fullName>
    </submittedName>
</protein>
<keyword evidence="10" id="KW-1185">Reference proteome</keyword>
<dbReference type="InterPro" id="IPR003439">
    <property type="entry name" value="ABC_transporter-like_ATP-bd"/>
</dbReference>
<evidence type="ECO:0000256" key="5">
    <source>
        <dbReference type="ARBA" id="ARBA00022967"/>
    </source>
</evidence>
<dbReference type="Gene3D" id="3.40.50.300">
    <property type="entry name" value="P-loop containing nucleotide triphosphate hydrolases"/>
    <property type="match status" value="1"/>
</dbReference>
<evidence type="ECO:0000313" key="9">
    <source>
        <dbReference type="EMBL" id="WPX97185.1"/>
    </source>
</evidence>
<reference evidence="9 10" key="1">
    <citation type="submission" date="2022-11" db="EMBL/GenBank/DDBJ databases">
        <title>Host association and intracellularity evolved multiple times independently in the Rickettsiales.</title>
        <authorList>
            <person name="Castelli M."/>
            <person name="Nardi T."/>
            <person name="Gammuto L."/>
            <person name="Bellinzona G."/>
            <person name="Sabaneyeva E."/>
            <person name="Potekhin A."/>
            <person name="Serra V."/>
            <person name="Petroni G."/>
            <person name="Sassera D."/>
        </authorList>
    </citation>
    <scope>NUCLEOTIDE SEQUENCE [LARGE SCALE GENOMIC DNA]</scope>
    <source>
        <strain evidence="9 10">NDG2</strain>
    </source>
</reference>
<evidence type="ECO:0000256" key="2">
    <source>
        <dbReference type="ARBA" id="ARBA00022741"/>
    </source>
</evidence>
<keyword evidence="3" id="KW-0201">Cytochrome c-type biogenesis</keyword>
<dbReference type="Pfam" id="PF00005">
    <property type="entry name" value="ABC_tran"/>
    <property type="match status" value="1"/>
</dbReference>
<evidence type="ECO:0000259" key="8">
    <source>
        <dbReference type="PROSITE" id="PS50893"/>
    </source>
</evidence>
<sequence length="204" mass="23107">MLTCDNISAQKNGRTLFSRFGITLFPGACLLIKGRNGIGKSTLLRIIANLTHKSEGNIFFNTLNVKLALHEFYSLLFYINTQDILDKNQTVLQNLKFWAKLYNQEINILAAVKTFALEPYVHTAVSNLSQGFKQRVLLARLLLNNTKIWLLDEPLNGLDNYGKDIFVNLVKARCMQSGIVIIVTHDEIPITNACKVNLEDFYNV</sequence>
<dbReference type="GO" id="GO:0005524">
    <property type="term" value="F:ATP binding"/>
    <property type="evidence" value="ECO:0007669"/>
    <property type="project" value="UniProtKB-KW"/>
</dbReference>
<keyword evidence="1" id="KW-0813">Transport</keyword>
<dbReference type="SMART" id="SM00382">
    <property type="entry name" value="AAA"/>
    <property type="match status" value="1"/>
</dbReference>
<dbReference type="RefSeq" id="WP_323732785.1">
    <property type="nucleotide sequence ID" value="NZ_CP110820.1"/>
</dbReference>
<feature type="domain" description="ABC transporter" evidence="8">
    <location>
        <begin position="2"/>
        <end position="201"/>
    </location>
</feature>